<name>A0A9P5YUN2_9AGAR</name>
<evidence type="ECO:0000256" key="1">
    <source>
        <dbReference type="SAM" id="MobiDB-lite"/>
    </source>
</evidence>
<evidence type="ECO:0000313" key="2">
    <source>
        <dbReference type="EMBL" id="KAF9476087.1"/>
    </source>
</evidence>
<organism evidence="2 3">
    <name type="scientific">Pholiota conissans</name>
    <dbReference type="NCBI Taxonomy" id="109636"/>
    <lineage>
        <taxon>Eukaryota</taxon>
        <taxon>Fungi</taxon>
        <taxon>Dikarya</taxon>
        <taxon>Basidiomycota</taxon>
        <taxon>Agaricomycotina</taxon>
        <taxon>Agaricomycetes</taxon>
        <taxon>Agaricomycetidae</taxon>
        <taxon>Agaricales</taxon>
        <taxon>Agaricineae</taxon>
        <taxon>Strophariaceae</taxon>
        <taxon>Pholiota</taxon>
    </lineage>
</organism>
<keyword evidence="3" id="KW-1185">Reference proteome</keyword>
<evidence type="ECO:0000313" key="3">
    <source>
        <dbReference type="Proteomes" id="UP000807469"/>
    </source>
</evidence>
<gene>
    <name evidence="2" type="ORF">BDN70DRAFT_897634</name>
</gene>
<comment type="caution">
    <text evidence="2">The sequence shown here is derived from an EMBL/GenBank/DDBJ whole genome shotgun (WGS) entry which is preliminary data.</text>
</comment>
<sequence length="224" mass="24795">MARDKRSVKKINSGKQSSSSPSSALLEAVIKFGPLEVTKCREKEISSDRKNEHILEGYTNYRRPAKHIVTTRGDRCTNVGGCWGYLSRLLSSSLLGPKIGKFNIFDEEVDYVVCQRSFLKDRAFWLLVQDYSLARVRIFPIEFEGSDGGGTTERAETKQLSSMRSRCDEAALSKGCSASQHRKISTSTSAVAVNFNESPGLPASEPDPWILISFSVVNASSTWS</sequence>
<dbReference type="EMBL" id="MU155307">
    <property type="protein sequence ID" value="KAF9476087.1"/>
    <property type="molecule type" value="Genomic_DNA"/>
</dbReference>
<proteinExistence type="predicted"/>
<accession>A0A9P5YUN2</accession>
<protein>
    <submittedName>
        <fullName evidence="2">Uncharacterized protein</fullName>
    </submittedName>
</protein>
<dbReference type="Proteomes" id="UP000807469">
    <property type="component" value="Unassembled WGS sequence"/>
</dbReference>
<feature type="region of interest" description="Disordered" evidence="1">
    <location>
        <begin position="1"/>
        <end position="23"/>
    </location>
</feature>
<dbReference type="AlphaFoldDB" id="A0A9P5YUN2"/>
<reference evidence="2" key="1">
    <citation type="submission" date="2020-11" db="EMBL/GenBank/DDBJ databases">
        <authorList>
            <consortium name="DOE Joint Genome Institute"/>
            <person name="Ahrendt S."/>
            <person name="Riley R."/>
            <person name="Andreopoulos W."/>
            <person name="Labutti K."/>
            <person name="Pangilinan J."/>
            <person name="Ruiz-Duenas F.J."/>
            <person name="Barrasa J.M."/>
            <person name="Sanchez-Garcia M."/>
            <person name="Camarero S."/>
            <person name="Miyauchi S."/>
            <person name="Serrano A."/>
            <person name="Linde D."/>
            <person name="Babiker R."/>
            <person name="Drula E."/>
            <person name="Ayuso-Fernandez I."/>
            <person name="Pacheco R."/>
            <person name="Padilla G."/>
            <person name="Ferreira P."/>
            <person name="Barriuso J."/>
            <person name="Kellner H."/>
            <person name="Castanera R."/>
            <person name="Alfaro M."/>
            <person name="Ramirez L."/>
            <person name="Pisabarro A.G."/>
            <person name="Kuo A."/>
            <person name="Tritt A."/>
            <person name="Lipzen A."/>
            <person name="He G."/>
            <person name="Yan M."/>
            <person name="Ng V."/>
            <person name="Cullen D."/>
            <person name="Martin F."/>
            <person name="Rosso M.-N."/>
            <person name="Henrissat B."/>
            <person name="Hibbett D."/>
            <person name="Martinez A.T."/>
            <person name="Grigoriev I.V."/>
        </authorList>
    </citation>
    <scope>NUCLEOTIDE SEQUENCE</scope>
    <source>
        <strain evidence="2">CIRM-BRFM 674</strain>
    </source>
</reference>